<keyword evidence="1" id="KW-0472">Membrane</keyword>
<sequence>MQRPLRKSATNRSLFGVCGGIAEYFDLSPLGVRLLFLIVPGNVLIYMILANSMKDAPRYL</sequence>
<dbReference type="Proteomes" id="UP001206821">
    <property type="component" value="Unassembled WGS sequence"/>
</dbReference>
<accession>A0ABT2KY94</accession>
<feature type="transmembrane region" description="Helical" evidence="1">
    <location>
        <begin position="30"/>
        <end position="49"/>
    </location>
</feature>
<name>A0ABT2KY94_9BACL</name>
<reference evidence="3 4" key="1">
    <citation type="submission" date="2022-07" db="EMBL/GenBank/DDBJ databases">
        <title>Genomic and pangenome structural analysis of the polyextremophile Exiguobacterium.</title>
        <authorList>
            <person name="Shen L."/>
        </authorList>
    </citation>
    <scope>NUCLEOTIDE SEQUENCE [LARGE SCALE GENOMIC DNA]</scope>
    <source>
        <strain evidence="3 4">12_1</strain>
    </source>
</reference>
<protein>
    <submittedName>
        <fullName evidence="3">PspC domain-containing protein</fullName>
    </submittedName>
</protein>
<keyword evidence="1" id="KW-0812">Transmembrane</keyword>
<gene>
    <name evidence="3" type="ORF">NQG31_07595</name>
</gene>
<proteinExistence type="predicted"/>
<evidence type="ECO:0000313" key="3">
    <source>
        <dbReference type="EMBL" id="MCT4795404.1"/>
    </source>
</evidence>
<dbReference type="RefSeq" id="WP_034815538.1">
    <property type="nucleotide sequence ID" value="NZ_JANIEK010000025.1"/>
</dbReference>
<keyword evidence="1" id="KW-1133">Transmembrane helix</keyword>
<evidence type="ECO:0000259" key="2">
    <source>
        <dbReference type="Pfam" id="PF04024"/>
    </source>
</evidence>
<feature type="domain" description="Phage shock protein PspC N-terminal" evidence="2">
    <location>
        <begin position="3"/>
        <end position="53"/>
    </location>
</feature>
<dbReference type="InterPro" id="IPR007168">
    <property type="entry name" value="Phageshock_PspC_N"/>
</dbReference>
<keyword evidence="4" id="KW-1185">Reference proteome</keyword>
<organism evidence="3 4">
    <name type="scientific">Exiguobacterium alkaliphilum</name>
    <dbReference type="NCBI Taxonomy" id="1428684"/>
    <lineage>
        <taxon>Bacteria</taxon>
        <taxon>Bacillati</taxon>
        <taxon>Bacillota</taxon>
        <taxon>Bacilli</taxon>
        <taxon>Bacillales</taxon>
        <taxon>Bacillales Family XII. Incertae Sedis</taxon>
        <taxon>Exiguobacterium</taxon>
    </lineage>
</organism>
<dbReference type="EMBL" id="JANIEK010000025">
    <property type="protein sequence ID" value="MCT4795404.1"/>
    <property type="molecule type" value="Genomic_DNA"/>
</dbReference>
<evidence type="ECO:0000256" key="1">
    <source>
        <dbReference type="SAM" id="Phobius"/>
    </source>
</evidence>
<dbReference type="Pfam" id="PF04024">
    <property type="entry name" value="PspC"/>
    <property type="match status" value="1"/>
</dbReference>
<comment type="caution">
    <text evidence="3">The sequence shown here is derived from an EMBL/GenBank/DDBJ whole genome shotgun (WGS) entry which is preliminary data.</text>
</comment>
<evidence type="ECO:0000313" key="4">
    <source>
        <dbReference type="Proteomes" id="UP001206821"/>
    </source>
</evidence>